<dbReference type="PANTHER" id="PTHR36509:SF3">
    <property type="entry name" value="SIGNAL PEPTIDE PROTEIN"/>
    <property type="match status" value="1"/>
</dbReference>
<dbReference type="Gene3D" id="1.10.3360.10">
    <property type="entry name" value="VPA0735-like domain"/>
    <property type="match status" value="1"/>
</dbReference>
<comment type="caution">
    <text evidence="4">The sequence shown here is derived from an EMBL/GenBank/DDBJ whole genome shotgun (WGS) entry which is preliminary data.</text>
</comment>
<dbReference type="Gene3D" id="2.60.120.600">
    <property type="entry name" value="Domain of unknown function DUF1214, C-terminal domain"/>
    <property type="match status" value="1"/>
</dbReference>
<dbReference type="PROSITE" id="PS51257">
    <property type="entry name" value="PROKAR_LIPOPROTEIN"/>
    <property type="match status" value="1"/>
</dbReference>
<organism evidence="4 5">
    <name type="scientific">Formosa undariae</name>
    <dbReference type="NCBI Taxonomy" id="1325436"/>
    <lineage>
        <taxon>Bacteria</taxon>
        <taxon>Pseudomonadati</taxon>
        <taxon>Bacteroidota</taxon>
        <taxon>Flavobacteriia</taxon>
        <taxon>Flavobacteriales</taxon>
        <taxon>Flavobacteriaceae</taxon>
        <taxon>Formosa</taxon>
    </lineage>
</organism>
<dbReference type="InterPro" id="IPR010621">
    <property type="entry name" value="DUF1214"/>
</dbReference>
<dbReference type="InterPro" id="IPR037049">
    <property type="entry name" value="DUF1214_C_sf"/>
</dbReference>
<feature type="chain" id="PRO_5045454785" evidence="1">
    <location>
        <begin position="21"/>
        <end position="511"/>
    </location>
</feature>
<dbReference type="Pfam" id="PF06742">
    <property type="entry name" value="DUF1214"/>
    <property type="match status" value="1"/>
</dbReference>
<proteinExistence type="predicted"/>
<protein>
    <submittedName>
        <fullName evidence="4">DUF1214 domain-containing protein</fullName>
    </submittedName>
</protein>
<keyword evidence="5" id="KW-1185">Reference proteome</keyword>
<feature type="domain" description="DUF1254" evidence="3">
    <location>
        <begin position="121"/>
        <end position="231"/>
    </location>
</feature>
<accession>A0ABV5F3U0</accession>
<dbReference type="Pfam" id="PF06863">
    <property type="entry name" value="DUF1254"/>
    <property type="match status" value="1"/>
</dbReference>
<dbReference type="EMBL" id="JBHMEZ010000012">
    <property type="protein sequence ID" value="MFB9054102.1"/>
    <property type="molecule type" value="Genomic_DNA"/>
</dbReference>
<keyword evidence="1" id="KW-0732">Signal</keyword>
<gene>
    <name evidence="4" type="ORF">ACFFVB_13520</name>
</gene>
<sequence>MKLLKLKAPLLLATIISISACNQSPSKQVAEDIATTSLAEATLQGDELIRTNFGDIQLNESYLTETSIKKLNEQLSLQRAIEVYQWALPVTTFQMWYNAHSEVYGGADMDFVEYSSFNEKVGILTANATTPYVISWADLSETGPLVIDYPAGASAGGVIDFYQLSLGDLGLMGADKGKGGKYLVIPNGYDDSKLNTKGYFVINSTTNKIMIGTRFLSTDIAEIKKMKETFLIGKYGENLKPAKFISNTNKRFQGTPSRGLKYFELVNQFIQNEPQKEEDKIFYTYLKYLGIENGKAFSPSEKIKTILTQGANLGELMSRSNQMKPRHDEVYYDNSSWYRLLSNFPLTKTSSTNYFLDESNQYYYEAVTVTAGMQSNTPSPGTTSYLTTKEDKDGNFLLGSNTYKIHLPAGIPASNFWAFTLYSENTRCFIDNKNATDKLRATSVDSRDKNLVINPDGSVDLYIGPKAPEGKESNWLQTNVSEGWFPLIRTYGTEEALFEKTWRPGDFELLK</sequence>
<dbReference type="InterPro" id="IPR010679">
    <property type="entry name" value="DUF1254"/>
</dbReference>
<evidence type="ECO:0000313" key="4">
    <source>
        <dbReference type="EMBL" id="MFB9054102.1"/>
    </source>
</evidence>
<dbReference type="SUPFAM" id="SSF160935">
    <property type="entry name" value="VPA0735-like"/>
    <property type="match status" value="1"/>
</dbReference>
<evidence type="ECO:0000256" key="1">
    <source>
        <dbReference type="SAM" id="SignalP"/>
    </source>
</evidence>
<evidence type="ECO:0000259" key="3">
    <source>
        <dbReference type="Pfam" id="PF06863"/>
    </source>
</evidence>
<evidence type="ECO:0000259" key="2">
    <source>
        <dbReference type="Pfam" id="PF06742"/>
    </source>
</evidence>
<feature type="signal peptide" evidence="1">
    <location>
        <begin position="1"/>
        <end position="20"/>
    </location>
</feature>
<dbReference type="InterPro" id="IPR037050">
    <property type="entry name" value="DUF1254_sf"/>
</dbReference>
<name>A0ABV5F3U0_9FLAO</name>
<reference evidence="4 5" key="1">
    <citation type="submission" date="2024-09" db="EMBL/GenBank/DDBJ databases">
        <authorList>
            <person name="Sun Q."/>
            <person name="Mori K."/>
        </authorList>
    </citation>
    <scope>NUCLEOTIDE SEQUENCE [LARGE SCALE GENOMIC DNA]</scope>
    <source>
        <strain evidence="4 5">CECT 8286</strain>
    </source>
</reference>
<dbReference type="PANTHER" id="PTHR36509">
    <property type="entry name" value="BLL3101 PROTEIN"/>
    <property type="match status" value="1"/>
</dbReference>
<feature type="domain" description="DUF1214" evidence="2">
    <location>
        <begin position="384"/>
        <end position="494"/>
    </location>
</feature>
<dbReference type="Gene3D" id="2.60.40.1610">
    <property type="entry name" value="Domain of unknown function DUF1254"/>
    <property type="match status" value="1"/>
</dbReference>
<dbReference type="RefSeq" id="WP_382383533.1">
    <property type="nucleotide sequence ID" value="NZ_JBHMEZ010000012.1"/>
</dbReference>
<evidence type="ECO:0000313" key="5">
    <source>
        <dbReference type="Proteomes" id="UP001589605"/>
    </source>
</evidence>
<dbReference type="Proteomes" id="UP001589605">
    <property type="component" value="Unassembled WGS sequence"/>
</dbReference>